<gene>
    <name evidence="5" type="ORF">BSAL_82225</name>
</gene>
<proteinExistence type="predicted"/>
<dbReference type="InterPro" id="IPR023214">
    <property type="entry name" value="HAD_sf"/>
</dbReference>
<comment type="cofactor">
    <cofactor evidence="4">
        <name>Mg(2+)</name>
        <dbReference type="ChEBI" id="CHEBI:18420"/>
    </cofactor>
    <text evidence="4">Divalent metal ions. Mg(2+) is the most effective.</text>
</comment>
<evidence type="ECO:0000256" key="3">
    <source>
        <dbReference type="PIRSR" id="PIRSR000915-2"/>
    </source>
</evidence>
<dbReference type="NCBIfam" id="TIGR01452">
    <property type="entry name" value="PGP_euk"/>
    <property type="match status" value="1"/>
</dbReference>
<feature type="binding site" evidence="3">
    <location>
        <position position="245"/>
    </location>
    <ligand>
        <name>substrate</name>
    </ligand>
</feature>
<dbReference type="InterPro" id="IPR006349">
    <property type="entry name" value="PGP_euk"/>
</dbReference>
<dbReference type="OMA" id="PPMHRET"/>
<dbReference type="InterPro" id="IPR006357">
    <property type="entry name" value="HAD-SF_hydro_IIA"/>
</dbReference>
<keyword evidence="4" id="KW-0460">Magnesium</keyword>
<dbReference type="OrthoDB" id="413953at2759"/>
<name>A0A0S4IZ46_BODSA</name>
<organism evidence="5 6">
    <name type="scientific">Bodo saltans</name>
    <name type="common">Flagellated protozoan</name>
    <dbReference type="NCBI Taxonomy" id="75058"/>
    <lineage>
        <taxon>Eukaryota</taxon>
        <taxon>Discoba</taxon>
        <taxon>Euglenozoa</taxon>
        <taxon>Kinetoplastea</taxon>
        <taxon>Metakinetoplastina</taxon>
        <taxon>Eubodonida</taxon>
        <taxon>Bodonidae</taxon>
        <taxon>Bodo</taxon>
    </lineage>
</organism>
<dbReference type="GO" id="GO:0005737">
    <property type="term" value="C:cytoplasm"/>
    <property type="evidence" value="ECO:0007669"/>
    <property type="project" value="TreeGrafter"/>
</dbReference>
<feature type="active site" description="Proton donor" evidence="2">
    <location>
        <position position="26"/>
    </location>
</feature>
<dbReference type="Pfam" id="PF13242">
    <property type="entry name" value="Hydrolase_like"/>
    <property type="match status" value="1"/>
</dbReference>
<feature type="binding site" evidence="4">
    <location>
        <position position="26"/>
    </location>
    <ligand>
        <name>Mg(2+)</name>
        <dbReference type="ChEBI" id="CHEBI:18420"/>
    </ligand>
</feature>
<dbReference type="Gene3D" id="3.40.50.1000">
    <property type="entry name" value="HAD superfamily/HAD-like"/>
    <property type="match status" value="2"/>
</dbReference>
<dbReference type="GO" id="GO:0016791">
    <property type="term" value="F:phosphatase activity"/>
    <property type="evidence" value="ECO:0007669"/>
    <property type="project" value="InterPro"/>
</dbReference>
<keyword evidence="4" id="KW-0479">Metal-binding</keyword>
<keyword evidence="6" id="KW-1185">Reference proteome</keyword>
<evidence type="ECO:0000256" key="4">
    <source>
        <dbReference type="PIRSR" id="PIRSR000915-3"/>
    </source>
</evidence>
<feature type="active site" description="Nucleophile" evidence="2">
    <location>
        <position position="24"/>
    </location>
</feature>
<evidence type="ECO:0000256" key="1">
    <source>
        <dbReference type="ARBA" id="ARBA00022801"/>
    </source>
</evidence>
<feature type="binding site" evidence="4">
    <location>
        <position position="24"/>
    </location>
    <ligand>
        <name>Mg(2+)</name>
        <dbReference type="ChEBI" id="CHEBI:18420"/>
    </ligand>
</feature>
<dbReference type="Pfam" id="PF13344">
    <property type="entry name" value="Hydrolase_6"/>
    <property type="match status" value="1"/>
</dbReference>
<dbReference type="PIRSF" id="PIRSF000915">
    <property type="entry name" value="PGP-type_phosphatase"/>
    <property type="match status" value="1"/>
</dbReference>
<reference evidence="6" key="1">
    <citation type="submission" date="2015-09" db="EMBL/GenBank/DDBJ databases">
        <authorList>
            <consortium name="Pathogen Informatics"/>
        </authorList>
    </citation>
    <scope>NUCLEOTIDE SEQUENCE [LARGE SCALE GENOMIC DNA]</scope>
    <source>
        <strain evidence="6">Lake Konstanz</strain>
    </source>
</reference>
<sequence length="335" mass="36024">MSAARLTPESAKSLLNSIDYILLDIDGVLWSGDHVFEGVPETLQWLRKQGKQVRFLSNNATMSRTTMAKKFIKRGLEGVTTSETYTSAYAAALQLKKYHQGGSVNENILVVGEQGLHDEIRAVLAAGFYTYGLELNNRKFVPNELSNAMKSGIVPPPTASASTEPLSIPNLKCTTVVAGLDLHLNMYKIAVAGLVLQQPNVRFVATNEDPQYPVGMDGVLVPGAGTGIAALSTVSGRSPDIVCGKPHLHMMKLLFERENIKDPRRCLMIGDRLSTDIAFGNGAGCQTMLVLTGCEGPKEVAAAQALGGEKQKILTPNYIADSLNALRLLASQAKL</sequence>
<evidence type="ECO:0000313" key="5">
    <source>
        <dbReference type="EMBL" id="CUG62955.1"/>
    </source>
</evidence>
<protein>
    <recommendedName>
        <fullName evidence="7">p-nitrophenylphosphatase</fullName>
    </recommendedName>
</protein>
<dbReference type="NCBIfam" id="TIGR01460">
    <property type="entry name" value="HAD-SF-IIA"/>
    <property type="match status" value="1"/>
</dbReference>
<dbReference type="AlphaFoldDB" id="A0A0S4IZ46"/>
<dbReference type="GO" id="GO:0046872">
    <property type="term" value="F:metal ion binding"/>
    <property type="evidence" value="ECO:0007669"/>
    <property type="project" value="UniProtKB-KW"/>
</dbReference>
<feature type="binding site" evidence="3">
    <location>
        <begin position="57"/>
        <end position="59"/>
    </location>
    <ligand>
        <name>substrate</name>
    </ligand>
</feature>
<evidence type="ECO:0000256" key="2">
    <source>
        <dbReference type="PIRSR" id="PIRSR000915-1"/>
    </source>
</evidence>
<dbReference type="SUPFAM" id="SSF56784">
    <property type="entry name" value="HAD-like"/>
    <property type="match status" value="1"/>
</dbReference>
<feature type="binding site" evidence="4">
    <location>
        <position position="271"/>
    </location>
    <ligand>
        <name>Mg(2+)</name>
        <dbReference type="ChEBI" id="CHEBI:18420"/>
    </ligand>
</feature>
<dbReference type="VEuPathDB" id="TriTrypDB:BSAL_82225"/>
<keyword evidence="1" id="KW-0378">Hydrolase</keyword>
<dbReference type="PANTHER" id="PTHR19288">
    <property type="entry name" value="4-NITROPHENYLPHOSPHATASE-RELATED"/>
    <property type="match status" value="1"/>
</dbReference>
<dbReference type="InterPro" id="IPR036412">
    <property type="entry name" value="HAD-like_sf"/>
</dbReference>
<evidence type="ECO:0000313" key="6">
    <source>
        <dbReference type="Proteomes" id="UP000051952"/>
    </source>
</evidence>
<dbReference type="Proteomes" id="UP000051952">
    <property type="component" value="Unassembled WGS sequence"/>
</dbReference>
<dbReference type="EMBL" id="CYKH01000904">
    <property type="protein sequence ID" value="CUG62955.1"/>
    <property type="molecule type" value="Genomic_DNA"/>
</dbReference>
<dbReference type="PANTHER" id="PTHR19288:SF46">
    <property type="entry name" value="HALOACID DEHALOGENASE-LIKE HYDROLASE DOMAIN-CONTAINING PROTEIN 2"/>
    <property type="match status" value="1"/>
</dbReference>
<accession>A0A0S4IZ46</accession>
<evidence type="ECO:0008006" key="7">
    <source>
        <dbReference type="Google" id="ProtNLM"/>
    </source>
</evidence>